<reference evidence="4" key="1">
    <citation type="submission" date="2010-07" db="EMBL/GenBank/DDBJ databases">
        <title>The genome sequence of Gaeumannomyces graminis var. tritici strain R3-111a-1.</title>
        <authorList>
            <consortium name="The Broad Institute Genome Sequencing Platform"/>
            <person name="Ma L.-J."/>
            <person name="Dead R."/>
            <person name="Young S."/>
            <person name="Zeng Q."/>
            <person name="Koehrsen M."/>
            <person name="Alvarado L."/>
            <person name="Berlin A."/>
            <person name="Chapman S.B."/>
            <person name="Chen Z."/>
            <person name="Freedman E."/>
            <person name="Gellesch M."/>
            <person name="Goldberg J."/>
            <person name="Griggs A."/>
            <person name="Gujja S."/>
            <person name="Heilman E.R."/>
            <person name="Heiman D."/>
            <person name="Hepburn T."/>
            <person name="Howarth C."/>
            <person name="Jen D."/>
            <person name="Larson L."/>
            <person name="Mehta T."/>
            <person name="Neiman D."/>
            <person name="Pearson M."/>
            <person name="Roberts A."/>
            <person name="Saif S."/>
            <person name="Shea T."/>
            <person name="Shenoy N."/>
            <person name="Sisk P."/>
            <person name="Stolte C."/>
            <person name="Sykes S."/>
            <person name="Walk T."/>
            <person name="White J."/>
            <person name="Yandava C."/>
            <person name="Haas B."/>
            <person name="Nusbaum C."/>
            <person name="Birren B."/>
        </authorList>
    </citation>
    <scope>NUCLEOTIDE SEQUENCE [LARGE SCALE GENOMIC DNA]</scope>
    <source>
        <strain evidence="4">R3-111a-1</strain>
    </source>
</reference>
<dbReference type="EMBL" id="GL385400">
    <property type="protein sequence ID" value="EJT71260.1"/>
    <property type="molecule type" value="Genomic_DNA"/>
</dbReference>
<dbReference type="HOGENOM" id="CLU_1447775_0_0_1"/>
<dbReference type="GeneID" id="20350977"/>
<feature type="compositionally biased region" description="Basic and acidic residues" evidence="1">
    <location>
        <begin position="55"/>
        <end position="72"/>
    </location>
</feature>
<feature type="region of interest" description="Disordered" evidence="1">
    <location>
        <begin position="134"/>
        <end position="187"/>
    </location>
</feature>
<dbReference type="AlphaFoldDB" id="J3PAJ4"/>
<accession>J3PAJ4</accession>
<evidence type="ECO:0000313" key="4">
    <source>
        <dbReference type="Proteomes" id="UP000006039"/>
    </source>
</evidence>
<gene>
    <name evidence="3" type="primary">20350977</name>
    <name evidence="2" type="ORF">GGTG_10519</name>
</gene>
<dbReference type="EnsemblFungi" id="EJT71260">
    <property type="protein sequence ID" value="EJT71260"/>
    <property type="gene ID" value="GGTG_10519"/>
</dbReference>
<dbReference type="VEuPathDB" id="FungiDB:GGTG_10519"/>
<dbReference type="RefSeq" id="XP_009226657.1">
    <property type="nucleotide sequence ID" value="XM_009228393.1"/>
</dbReference>
<feature type="region of interest" description="Disordered" evidence="1">
    <location>
        <begin position="35"/>
        <end position="120"/>
    </location>
</feature>
<proteinExistence type="predicted"/>
<reference evidence="2" key="2">
    <citation type="submission" date="2010-07" db="EMBL/GenBank/DDBJ databases">
        <authorList>
            <consortium name="The Broad Institute Genome Sequencing Platform"/>
            <consortium name="Broad Institute Genome Sequencing Center for Infectious Disease"/>
            <person name="Ma L.-J."/>
            <person name="Dead R."/>
            <person name="Young S."/>
            <person name="Zeng Q."/>
            <person name="Koehrsen M."/>
            <person name="Alvarado L."/>
            <person name="Berlin A."/>
            <person name="Chapman S.B."/>
            <person name="Chen Z."/>
            <person name="Freedman E."/>
            <person name="Gellesch M."/>
            <person name="Goldberg J."/>
            <person name="Griggs A."/>
            <person name="Gujja S."/>
            <person name="Heilman E.R."/>
            <person name="Heiman D."/>
            <person name="Hepburn T."/>
            <person name="Howarth C."/>
            <person name="Jen D."/>
            <person name="Larson L."/>
            <person name="Mehta T."/>
            <person name="Neiman D."/>
            <person name="Pearson M."/>
            <person name="Roberts A."/>
            <person name="Saif S."/>
            <person name="Shea T."/>
            <person name="Shenoy N."/>
            <person name="Sisk P."/>
            <person name="Stolte C."/>
            <person name="Sykes S."/>
            <person name="Walk T."/>
            <person name="White J."/>
            <person name="Yandava C."/>
            <person name="Haas B."/>
            <person name="Nusbaum C."/>
            <person name="Birren B."/>
        </authorList>
    </citation>
    <scope>NUCLEOTIDE SEQUENCE</scope>
    <source>
        <strain evidence="2">R3-111a-1</strain>
    </source>
</reference>
<reference evidence="3" key="5">
    <citation type="submission" date="2018-04" db="UniProtKB">
        <authorList>
            <consortium name="EnsemblFungi"/>
        </authorList>
    </citation>
    <scope>IDENTIFICATION</scope>
    <source>
        <strain evidence="3">R3-111a-1</strain>
    </source>
</reference>
<keyword evidence="4" id="KW-1185">Reference proteome</keyword>
<organism evidence="2">
    <name type="scientific">Gaeumannomyces tritici (strain R3-111a-1)</name>
    <name type="common">Wheat and barley take-all root rot fungus</name>
    <name type="synonym">Gaeumannomyces graminis var. tritici</name>
    <dbReference type="NCBI Taxonomy" id="644352"/>
    <lineage>
        <taxon>Eukaryota</taxon>
        <taxon>Fungi</taxon>
        <taxon>Dikarya</taxon>
        <taxon>Ascomycota</taxon>
        <taxon>Pezizomycotina</taxon>
        <taxon>Sordariomycetes</taxon>
        <taxon>Sordariomycetidae</taxon>
        <taxon>Magnaporthales</taxon>
        <taxon>Magnaporthaceae</taxon>
        <taxon>Gaeumannomyces</taxon>
    </lineage>
</organism>
<reference evidence="2" key="3">
    <citation type="submission" date="2010-09" db="EMBL/GenBank/DDBJ databases">
        <title>Annotation of Gaeumannomyces graminis var. tritici R3-111a-1.</title>
        <authorList>
            <consortium name="The Broad Institute Genome Sequencing Platform"/>
            <person name="Ma L.-J."/>
            <person name="Dead R."/>
            <person name="Young S.K."/>
            <person name="Zeng Q."/>
            <person name="Gargeya S."/>
            <person name="Fitzgerald M."/>
            <person name="Haas B."/>
            <person name="Abouelleil A."/>
            <person name="Alvarado L."/>
            <person name="Arachchi H.M."/>
            <person name="Berlin A."/>
            <person name="Brown A."/>
            <person name="Chapman S.B."/>
            <person name="Chen Z."/>
            <person name="Dunbar C."/>
            <person name="Freedman E."/>
            <person name="Gearin G."/>
            <person name="Gellesch M."/>
            <person name="Goldberg J."/>
            <person name="Griggs A."/>
            <person name="Gujja S."/>
            <person name="Heiman D."/>
            <person name="Howarth C."/>
            <person name="Larson L."/>
            <person name="Lui A."/>
            <person name="MacDonald P.J.P."/>
            <person name="Mehta T."/>
            <person name="Montmayeur A."/>
            <person name="Murphy C."/>
            <person name="Neiman D."/>
            <person name="Pearson M."/>
            <person name="Priest M."/>
            <person name="Roberts A."/>
            <person name="Saif S."/>
            <person name="Shea T."/>
            <person name="Shenoy N."/>
            <person name="Sisk P."/>
            <person name="Stolte C."/>
            <person name="Sykes S."/>
            <person name="Yandava C."/>
            <person name="Wortman J."/>
            <person name="Nusbaum C."/>
            <person name="Birren B."/>
        </authorList>
    </citation>
    <scope>NUCLEOTIDE SEQUENCE</scope>
    <source>
        <strain evidence="2">R3-111a-1</strain>
    </source>
</reference>
<evidence type="ECO:0000313" key="3">
    <source>
        <dbReference type="EnsemblFungi" id="EJT71260"/>
    </source>
</evidence>
<reference evidence="3" key="4">
    <citation type="journal article" date="2015" name="G3 (Bethesda)">
        <title>Genome sequences of three phytopathogenic species of the Magnaporthaceae family of fungi.</title>
        <authorList>
            <person name="Okagaki L.H."/>
            <person name="Nunes C.C."/>
            <person name="Sailsbery J."/>
            <person name="Clay B."/>
            <person name="Brown D."/>
            <person name="John T."/>
            <person name="Oh Y."/>
            <person name="Young N."/>
            <person name="Fitzgerald M."/>
            <person name="Haas B.J."/>
            <person name="Zeng Q."/>
            <person name="Young S."/>
            <person name="Adiconis X."/>
            <person name="Fan L."/>
            <person name="Levin J.Z."/>
            <person name="Mitchell T.K."/>
            <person name="Okubara P.A."/>
            <person name="Farman M.L."/>
            <person name="Kohn L.M."/>
            <person name="Birren B."/>
            <person name="Ma L.-J."/>
            <person name="Dean R.A."/>
        </authorList>
    </citation>
    <scope>NUCLEOTIDE SEQUENCE</scope>
    <source>
        <strain evidence="3">R3-111a-1</strain>
    </source>
</reference>
<dbReference type="Proteomes" id="UP000006039">
    <property type="component" value="Unassembled WGS sequence"/>
</dbReference>
<evidence type="ECO:0000313" key="2">
    <source>
        <dbReference type="EMBL" id="EJT71260.1"/>
    </source>
</evidence>
<sequence>MGLDALNFLTTHPWFLWHLERAELGIRYRRWKPASSDRRERQGLARQTLARRQQRQWERRGKYRHIGGDPKHPGPCHWQWEDEPSILVPGEPAEHGPTRELSSPSHAREDSPDMDYTPSEVDELEYIERIKTRQPKGYWTGNDDLPGQCKDPDEFASSAPSSPRTRFARLGPIPDLYRPGGQRRGEI</sequence>
<protein>
    <submittedName>
        <fullName evidence="2 3">Uncharacterized protein</fullName>
    </submittedName>
</protein>
<evidence type="ECO:0000256" key="1">
    <source>
        <dbReference type="SAM" id="MobiDB-lite"/>
    </source>
</evidence>
<name>J3PAJ4_GAET3</name>